<dbReference type="EMBL" id="ML977332">
    <property type="protein sequence ID" value="KAF2112061.1"/>
    <property type="molecule type" value="Genomic_DNA"/>
</dbReference>
<gene>
    <name evidence="2" type="ORF">BDV96DRAFT_634287</name>
</gene>
<name>A0A6A5Z146_9PLEO</name>
<feature type="compositionally biased region" description="Low complexity" evidence="1">
    <location>
        <begin position="159"/>
        <end position="172"/>
    </location>
</feature>
<protein>
    <submittedName>
        <fullName evidence="2">Uncharacterized protein</fullName>
    </submittedName>
</protein>
<dbReference type="AlphaFoldDB" id="A0A6A5Z146"/>
<feature type="compositionally biased region" description="Low complexity" evidence="1">
    <location>
        <begin position="129"/>
        <end position="144"/>
    </location>
</feature>
<proteinExistence type="predicted"/>
<evidence type="ECO:0000256" key="1">
    <source>
        <dbReference type="SAM" id="MobiDB-lite"/>
    </source>
</evidence>
<organism evidence="2 3">
    <name type="scientific">Lophiotrema nucula</name>
    <dbReference type="NCBI Taxonomy" id="690887"/>
    <lineage>
        <taxon>Eukaryota</taxon>
        <taxon>Fungi</taxon>
        <taxon>Dikarya</taxon>
        <taxon>Ascomycota</taxon>
        <taxon>Pezizomycotina</taxon>
        <taxon>Dothideomycetes</taxon>
        <taxon>Pleosporomycetidae</taxon>
        <taxon>Pleosporales</taxon>
        <taxon>Lophiotremataceae</taxon>
        <taxon>Lophiotrema</taxon>
    </lineage>
</organism>
<evidence type="ECO:0000313" key="3">
    <source>
        <dbReference type="Proteomes" id="UP000799770"/>
    </source>
</evidence>
<feature type="compositionally biased region" description="Polar residues" evidence="1">
    <location>
        <begin position="96"/>
        <end position="118"/>
    </location>
</feature>
<accession>A0A6A5Z146</accession>
<keyword evidence="3" id="KW-1185">Reference proteome</keyword>
<dbReference type="Proteomes" id="UP000799770">
    <property type="component" value="Unassembled WGS sequence"/>
</dbReference>
<feature type="region of interest" description="Disordered" evidence="1">
    <location>
        <begin position="59"/>
        <end position="199"/>
    </location>
</feature>
<evidence type="ECO:0000313" key="2">
    <source>
        <dbReference type="EMBL" id="KAF2112061.1"/>
    </source>
</evidence>
<reference evidence="2" key="1">
    <citation type="journal article" date="2020" name="Stud. Mycol.">
        <title>101 Dothideomycetes genomes: a test case for predicting lifestyles and emergence of pathogens.</title>
        <authorList>
            <person name="Haridas S."/>
            <person name="Albert R."/>
            <person name="Binder M."/>
            <person name="Bloem J."/>
            <person name="Labutti K."/>
            <person name="Salamov A."/>
            <person name="Andreopoulos B."/>
            <person name="Baker S."/>
            <person name="Barry K."/>
            <person name="Bills G."/>
            <person name="Bluhm B."/>
            <person name="Cannon C."/>
            <person name="Castanera R."/>
            <person name="Culley D."/>
            <person name="Daum C."/>
            <person name="Ezra D."/>
            <person name="Gonzalez J."/>
            <person name="Henrissat B."/>
            <person name="Kuo A."/>
            <person name="Liang C."/>
            <person name="Lipzen A."/>
            <person name="Lutzoni F."/>
            <person name="Magnuson J."/>
            <person name="Mondo S."/>
            <person name="Nolan M."/>
            <person name="Ohm R."/>
            <person name="Pangilinan J."/>
            <person name="Park H.-J."/>
            <person name="Ramirez L."/>
            <person name="Alfaro M."/>
            <person name="Sun H."/>
            <person name="Tritt A."/>
            <person name="Yoshinaga Y."/>
            <person name="Zwiers L.-H."/>
            <person name="Turgeon B."/>
            <person name="Goodwin S."/>
            <person name="Spatafora J."/>
            <person name="Crous P."/>
            <person name="Grigoriev I."/>
        </authorList>
    </citation>
    <scope>NUCLEOTIDE SEQUENCE</scope>
    <source>
        <strain evidence="2">CBS 627.86</strain>
    </source>
</reference>
<sequence length="199" mass="20591">MPVAAEDAKPLTGKAKKAWMKELKARERCGQRVMKALHGTNKAPFDKMPTKTEYKAWAPANAKPAIGGGPLEQHLQSDNALQPTSSPAPQAPPADSETNTLHLSSSHNTTGPPTSQVALTGGKNGILQPSSSHTTTGSPTSHATLAGSDNGTLRPPPSDTATSPPAANATLAGSTNNILQSPSPHSTISPSVPPLDYKW</sequence>
<feature type="compositionally biased region" description="Polar residues" evidence="1">
    <location>
        <begin position="173"/>
        <end position="190"/>
    </location>
</feature>